<dbReference type="GO" id="GO:0042110">
    <property type="term" value="P:T cell activation"/>
    <property type="evidence" value="ECO:0007669"/>
    <property type="project" value="TreeGrafter"/>
</dbReference>
<evidence type="ECO:0000256" key="1">
    <source>
        <dbReference type="ARBA" id="ARBA00004370"/>
    </source>
</evidence>
<keyword evidence="2 6" id="KW-0732">Signal</keyword>
<dbReference type="SUPFAM" id="SSF48726">
    <property type="entry name" value="Immunoglobulin"/>
    <property type="match status" value="1"/>
</dbReference>
<evidence type="ECO:0000256" key="6">
    <source>
        <dbReference type="SAM" id="SignalP"/>
    </source>
</evidence>
<dbReference type="InterPro" id="IPR015631">
    <property type="entry name" value="CD2/SLAM_rcpt"/>
</dbReference>
<organism evidence="8 9">
    <name type="scientific">Engystomops pustulosus</name>
    <name type="common">Tungara frog</name>
    <name type="synonym">Physalaemus pustulosus</name>
    <dbReference type="NCBI Taxonomy" id="76066"/>
    <lineage>
        <taxon>Eukaryota</taxon>
        <taxon>Metazoa</taxon>
        <taxon>Chordata</taxon>
        <taxon>Craniata</taxon>
        <taxon>Vertebrata</taxon>
        <taxon>Euteleostomi</taxon>
        <taxon>Amphibia</taxon>
        <taxon>Batrachia</taxon>
        <taxon>Anura</taxon>
        <taxon>Neobatrachia</taxon>
        <taxon>Hyloidea</taxon>
        <taxon>Leptodactylidae</taxon>
        <taxon>Leiuperinae</taxon>
        <taxon>Engystomops</taxon>
    </lineage>
</organism>
<dbReference type="InterPro" id="IPR013106">
    <property type="entry name" value="Ig_V-set"/>
</dbReference>
<keyword evidence="5" id="KW-1133">Transmembrane helix</keyword>
<reference evidence="8" key="1">
    <citation type="thesis" date="2020" institute="ProQuest LLC" country="789 East Eisenhower Parkway, Ann Arbor, MI, USA">
        <title>Comparative Genomics and Chromosome Evolution.</title>
        <authorList>
            <person name="Mudd A.B."/>
        </authorList>
    </citation>
    <scope>NUCLEOTIDE SEQUENCE</scope>
    <source>
        <strain evidence="8">237g6f4</strain>
        <tissue evidence="8">Blood</tissue>
    </source>
</reference>
<dbReference type="Gene3D" id="2.60.40.10">
    <property type="entry name" value="Immunoglobulins"/>
    <property type="match status" value="1"/>
</dbReference>
<dbReference type="AlphaFoldDB" id="A0AAV7ALR9"/>
<protein>
    <recommendedName>
        <fullName evidence="7">Immunoglobulin V-set domain-containing protein</fullName>
    </recommendedName>
</protein>
<dbReference type="GO" id="GO:0009897">
    <property type="term" value="C:external side of plasma membrane"/>
    <property type="evidence" value="ECO:0007669"/>
    <property type="project" value="TreeGrafter"/>
</dbReference>
<dbReference type="PANTHER" id="PTHR12080">
    <property type="entry name" value="SIGNALING LYMPHOCYTIC ACTIVATION MOLECULE"/>
    <property type="match status" value="1"/>
</dbReference>
<comment type="caution">
    <text evidence="8">The sequence shown here is derived from an EMBL/GenBank/DDBJ whole genome shotgun (WGS) entry which is preliminary data.</text>
</comment>
<dbReference type="PANTHER" id="PTHR12080:SF18">
    <property type="entry name" value="SLAM FAMILY MEMBER 9"/>
    <property type="match status" value="1"/>
</dbReference>
<keyword evidence="4" id="KW-0325">Glycoprotein</keyword>
<evidence type="ECO:0000313" key="8">
    <source>
        <dbReference type="EMBL" id="KAG8560091.1"/>
    </source>
</evidence>
<evidence type="ECO:0000256" key="3">
    <source>
        <dbReference type="ARBA" id="ARBA00023136"/>
    </source>
</evidence>
<keyword evidence="9" id="KW-1185">Reference proteome</keyword>
<sequence length="157" mass="17766">MELLRLFLIPLWGVVADITKQTLSTICGGSILFQVNIPKNIEIYSIFWSYTGTGKKATVAIAKEDGVKVINGRFQDRLDSHQPSFSLKLSNVNEQDNGMYEAQIFTNATAMYRSFTLQVCSKEEENNYAPGVQWLWYNVLLVVSLGTFTIFFKTMTS</sequence>
<feature type="signal peptide" evidence="6">
    <location>
        <begin position="1"/>
        <end position="16"/>
    </location>
</feature>
<feature type="chain" id="PRO_5043316635" description="Immunoglobulin V-set domain-containing protein" evidence="6">
    <location>
        <begin position="17"/>
        <end position="157"/>
    </location>
</feature>
<comment type="subcellular location">
    <subcellularLocation>
        <location evidence="1">Membrane</location>
    </subcellularLocation>
</comment>
<gene>
    <name evidence="8" type="ORF">GDO81_014784</name>
</gene>
<proteinExistence type="predicted"/>
<accession>A0AAV7ALR9</accession>
<name>A0AAV7ALR9_ENGPU</name>
<evidence type="ECO:0000256" key="5">
    <source>
        <dbReference type="SAM" id="Phobius"/>
    </source>
</evidence>
<dbReference type="Proteomes" id="UP000824782">
    <property type="component" value="Unassembled WGS sequence"/>
</dbReference>
<evidence type="ECO:0000256" key="2">
    <source>
        <dbReference type="ARBA" id="ARBA00022729"/>
    </source>
</evidence>
<keyword evidence="5" id="KW-0812">Transmembrane</keyword>
<feature type="transmembrane region" description="Helical" evidence="5">
    <location>
        <begin position="134"/>
        <end position="152"/>
    </location>
</feature>
<dbReference type="InterPro" id="IPR036179">
    <property type="entry name" value="Ig-like_dom_sf"/>
</dbReference>
<dbReference type="EMBL" id="WNYA01000007">
    <property type="protein sequence ID" value="KAG8560091.1"/>
    <property type="molecule type" value="Genomic_DNA"/>
</dbReference>
<evidence type="ECO:0000259" key="7">
    <source>
        <dbReference type="Pfam" id="PF07686"/>
    </source>
</evidence>
<evidence type="ECO:0000313" key="9">
    <source>
        <dbReference type="Proteomes" id="UP000824782"/>
    </source>
</evidence>
<dbReference type="InterPro" id="IPR013783">
    <property type="entry name" value="Ig-like_fold"/>
</dbReference>
<evidence type="ECO:0000256" key="4">
    <source>
        <dbReference type="ARBA" id="ARBA00023180"/>
    </source>
</evidence>
<feature type="domain" description="Immunoglobulin V-set" evidence="7">
    <location>
        <begin position="20"/>
        <end position="109"/>
    </location>
</feature>
<dbReference type="Pfam" id="PF07686">
    <property type="entry name" value="V-set"/>
    <property type="match status" value="1"/>
</dbReference>
<keyword evidence="3 5" id="KW-0472">Membrane</keyword>